<evidence type="ECO:0000256" key="1">
    <source>
        <dbReference type="ARBA" id="ARBA00034293"/>
    </source>
</evidence>
<keyword evidence="4" id="KW-0378">Hydrolase</keyword>
<dbReference type="KEGG" id="vg:9887862"/>
<dbReference type="EMBL" id="GU244497">
    <property type="protein sequence ID" value="ADO67493.1"/>
    <property type="molecule type" value="Genomic_DNA"/>
</dbReference>
<evidence type="ECO:0000313" key="4">
    <source>
        <dbReference type="EMBL" id="ADO67493.1"/>
    </source>
</evidence>
<evidence type="ECO:0000259" key="3">
    <source>
        <dbReference type="Pfam" id="PF12706"/>
    </source>
</evidence>
<keyword evidence="5" id="KW-1185">Reference proteome</keyword>
<dbReference type="Proteomes" id="UP000029781">
    <property type="component" value="Segment"/>
</dbReference>
<sequence>MEKNLGKYYIIINSIGNISTGIFIPELKLQLDAGYYFGSDIDNILITHGHADHIKDITSIIHNNTKKVNIICAKYLKPYLENYLHSYFQLNSLNMNNHTLNKKITWNNSIKNIKIEMFPVKHSVKCVAYGIITITNKLKTIFIGKSIKELIEIKKHNTITESIDNKEILFATDLDHSSLKLLPFDEYKNIIIECTFYSEEHLVEARNRYHLHWVDIEPIIKKYVHKNFLIIHPSPRYIKNTQVILNLIKFYPNVQIIIRLIFYLK</sequence>
<dbReference type="GeneID" id="9887862"/>
<proteinExistence type="inferred from homology"/>
<dbReference type="RefSeq" id="YP_003970092.1">
    <property type="nucleotide sequence ID" value="NC_014637.1"/>
</dbReference>
<dbReference type="InterPro" id="IPR001279">
    <property type="entry name" value="Metallo-B-lactamas"/>
</dbReference>
<comment type="similarity">
    <text evidence="2">Belongs to the anti-Pycsar protein Apyc1 family.</text>
</comment>
<protein>
    <submittedName>
        <fullName evidence="4">Putative metal-dependent hydrolase</fullName>
    </submittedName>
</protein>
<gene>
    <name evidence="4" type="ORF">crov459</name>
</gene>
<dbReference type="Pfam" id="PF12706">
    <property type="entry name" value="Lactamase_B_2"/>
    <property type="match status" value="1"/>
</dbReference>
<dbReference type="PANTHER" id="PTHR46504">
    <property type="entry name" value="TRNASE Z TRZ1"/>
    <property type="match status" value="1"/>
</dbReference>
<dbReference type="PANTHER" id="PTHR46504:SF2">
    <property type="entry name" value="TRNASE Z TRZ1"/>
    <property type="match status" value="1"/>
</dbReference>
<reference evidence="4 5" key="1">
    <citation type="journal article" date="2010" name="Proc. Natl. Acad. Sci. U.S.A.">
        <title>Giant virus with a remarkable complement of genes infects marine zooplankton.</title>
        <authorList>
            <person name="Fischer M.G."/>
            <person name="Allen M.J."/>
            <person name="Wilson W.H."/>
            <person name="Suttle C.A."/>
        </authorList>
    </citation>
    <scope>NUCLEOTIDE SEQUENCE [LARGE SCALE GENOMIC DNA]</scope>
    <source>
        <strain evidence="4 5">BV-PW1</strain>
    </source>
</reference>
<name>E3T5N0_CROVB</name>
<comment type="function">
    <text evidence="1">Counteracts the host Pycsar antiviral defense system. Phosphodiesterase that enables metal-dependent hydrolysis of host cyclic nucleotide Pycsar defense signals such as cCMP and cUMP.</text>
</comment>
<evidence type="ECO:0000256" key="2">
    <source>
        <dbReference type="ARBA" id="ARBA00034308"/>
    </source>
</evidence>
<organism evidence="4 5">
    <name type="scientific">Cafeteria roenbergensis virus (strain BV-PW1)</name>
    <name type="common">CroV</name>
    <dbReference type="NCBI Taxonomy" id="693272"/>
    <lineage>
        <taxon>Viruses</taxon>
        <taxon>Varidnaviria</taxon>
        <taxon>Bamfordvirae</taxon>
        <taxon>Nucleocytoviricota</taxon>
        <taxon>Megaviricetes</taxon>
        <taxon>Imitervirales</taxon>
        <taxon>Mimiviridae</taxon>
        <taxon>Aliimimivirinae</taxon>
        <taxon>Rheavirus</taxon>
        <taxon>Rheavirus sinusmexicani</taxon>
    </lineage>
</organism>
<feature type="domain" description="Metallo-beta-lactamase" evidence="3">
    <location>
        <begin position="40"/>
        <end position="232"/>
    </location>
</feature>
<dbReference type="SUPFAM" id="SSF56281">
    <property type="entry name" value="Metallo-hydrolase/oxidoreductase"/>
    <property type="match status" value="1"/>
</dbReference>
<evidence type="ECO:0000313" key="5">
    <source>
        <dbReference type="Proteomes" id="UP000029781"/>
    </source>
</evidence>
<organismHost>
    <name type="scientific">Cafeteria roenbergensis</name>
    <name type="common">Marine flagellate</name>
    <dbReference type="NCBI Taxonomy" id="33653"/>
</organismHost>
<dbReference type="GO" id="GO:0016787">
    <property type="term" value="F:hydrolase activity"/>
    <property type="evidence" value="ECO:0007669"/>
    <property type="project" value="UniProtKB-KW"/>
</dbReference>
<accession>E3T5N0</accession>
<dbReference type="Gene3D" id="3.60.15.10">
    <property type="entry name" value="Ribonuclease Z/Hydroxyacylglutathione hydrolase-like"/>
    <property type="match status" value="1"/>
</dbReference>
<dbReference type="InterPro" id="IPR036866">
    <property type="entry name" value="RibonucZ/Hydroxyglut_hydro"/>
</dbReference>